<dbReference type="PROSITE" id="PS50081">
    <property type="entry name" value="ZF_DAG_PE_2"/>
    <property type="match status" value="1"/>
</dbReference>
<dbReference type="InterPro" id="IPR031160">
    <property type="entry name" value="F_BAR_dom"/>
</dbReference>
<dbReference type="Proteomes" id="UP000324241">
    <property type="component" value="Unassembled WGS sequence"/>
</dbReference>
<dbReference type="Gene3D" id="2.30.30.40">
    <property type="entry name" value="SH3 Domains"/>
    <property type="match status" value="2"/>
</dbReference>
<feature type="region of interest" description="Disordered" evidence="14">
    <location>
        <begin position="466"/>
        <end position="589"/>
    </location>
</feature>
<dbReference type="InterPro" id="IPR046349">
    <property type="entry name" value="C1-like_sf"/>
</dbReference>
<evidence type="ECO:0000259" key="17">
    <source>
        <dbReference type="PROSITE" id="PS51741"/>
    </source>
</evidence>
<organism evidence="19 20">
    <name type="scientific">Aspergillus tanneri</name>
    <dbReference type="NCBI Taxonomy" id="1220188"/>
    <lineage>
        <taxon>Eukaryota</taxon>
        <taxon>Fungi</taxon>
        <taxon>Dikarya</taxon>
        <taxon>Ascomycota</taxon>
        <taxon>Pezizomycotina</taxon>
        <taxon>Eurotiomycetes</taxon>
        <taxon>Eurotiomycetidae</taxon>
        <taxon>Eurotiales</taxon>
        <taxon>Aspergillaceae</taxon>
        <taxon>Aspergillus</taxon>
        <taxon>Aspergillus subgen. Circumdati</taxon>
    </lineage>
</organism>
<dbReference type="Gene3D" id="3.30.60.20">
    <property type="match status" value="1"/>
</dbReference>
<dbReference type="Pfam" id="PF14604">
    <property type="entry name" value="SH3_9"/>
    <property type="match status" value="2"/>
</dbReference>
<evidence type="ECO:0000313" key="20">
    <source>
        <dbReference type="Proteomes" id="UP000308092"/>
    </source>
</evidence>
<comment type="caution">
    <text evidence="19">The sequence shown here is derived from an EMBL/GenBank/DDBJ whole genome shotgun (WGS) entry which is preliminary data.</text>
</comment>
<accession>A0A4S3JXL6</accession>
<feature type="compositionally biased region" description="Low complexity" evidence="14">
    <location>
        <begin position="507"/>
        <end position="523"/>
    </location>
</feature>
<keyword evidence="3 12" id="KW-0728">SH3 domain</keyword>
<dbReference type="SUPFAM" id="SSF57889">
    <property type="entry name" value="Cysteine-rich domain"/>
    <property type="match status" value="1"/>
</dbReference>
<proteinExistence type="inferred from homology"/>
<protein>
    <recommendedName>
        <fullName evidence="2">High osmolarity signaling protein SHO1</fullName>
    </recommendedName>
    <alternativeName>
        <fullName evidence="1">High osmolarity signaling protein sho1</fullName>
    </alternativeName>
    <alternativeName>
        <fullName evidence="7 8">Osmosensor SHO1</fullName>
    </alternativeName>
    <alternativeName>
        <fullName evidence="11">Protein BZZ1</fullName>
    </alternativeName>
</protein>
<dbReference type="PRINTS" id="PR00499">
    <property type="entry name" value="P67PHOX"/>
</dbReference>
<dbReference type="FunFam" id="1.20.1270.60:FF:000060">
    <property type="entry name" value="Actin polymerization protein Bzz1"/>
    <property type="match status" value="1"/>
</dbReference>
<feature type="domain" description="Phorbol-ester/DAG-type" evidence="16">
    <location>
        <begin position="407"/>
        <end position="457"/>
    </location>
</feature>
<feature type="compositionally biased region" description="Basic and acidic residues" evidence="14">
    <location>
        <begin position="466"/>
        <end position="475"/>
    </location>
</feature>
<evidence type="ECO:0000256" key="12">
    <source>
        <dbReference type="PROSITE-ProRule" id="PRU00192"/>
    </source>
</evidence>
<evidence type="ECO:0000313" key="21">
    <source>
        <dbReference type="Proteomes" id="UP000324241"/>
    </source>
</evidence>
<dbReference type="Pfam" id="PF00611">
    <property type="entry name" value="FCH"/>
    <property type="match status" value="1"/>
</dbReference>
<feature type="compositionally biased region" description="Low complexity" evidence="14">
    <location>
        <begin position="542"/>
        <end position="551"/>
    </location>
</feature>
<evidence type="ECO:0000313" key="19">
    <source>
        <dbReference type="EMBL" id="THD00273.1"/>
    </source>
</evidence>
<dbReference type="OrthoDB" id="8783038at2759"/>
<keyword evidence="6 13" id="KW-0175">Coiled coil</keyword>
<dbReference type="PROSITE" id="PS00479">
    <property type="entry name" value="ZF_DAG_PE_1"/>
    <property type="match status" value="1"/>
</dbReference>
<evidence type="ECO:0000256" key="11">
    <source>
        <dbReference type="ARBA" id="ARBA00074946"/>
    </source>
</evidence>
<reference evidence="18 21" key="2">
    <citation type="submission" date="2019-08" db="EMBL/GenBank/DDBJ databases">
        <title>The genome sequence of a newly discovered highly antifungal drug resistant Aspergillus species, Aspergillus tanneri NIH 1004.</title>
        <authorList>
            <person name="Mounaud S."/>
            <person name="Singh I."/>
            <person name="Joardar V."/>
            <person name="Pakala S."/>
            <person name="Pakala S."/>
            <person name="Venepally P."/>
            <person name="Chung J.K."/>
            <person name="Losada L."/>
            <person name="Nierman W.C."/>
        </authorList>
    </citation>
    <scope>NUCLEOTIDE SEQUENCE [LARGE SCALE GENOMIC DNA]</scope>
    <source>
        <strain evidence="18 21">NIH1004</strain>
    </source>
</reference>
<evidence type="ECO:0000256" key="2">
    <source>
        <dbReference type="ARBA" id="ARBA00017350"/>
    </source>
</evidence>
<comment type="similarity">
    <text evidence="10">Belongs to the BZZ1 family.</text>
</comment>
<dbReference type="InterPro" id="IPR036028">
    <property type="entry name" value="SH3-like_dom_sf"/>
</dbReference>
<dbReference type="GO" id="GO:0046872">
    <property type="term" value="F:metal ion binding"/>
    <property type="evidence" value="ECO:0007669"/>
    <property type="project" value="UniProtKB-KW"/>
</dbReference>
<dbReference type="EMBL" id="QUQM01000004">
    <property type="protein sequence ID" value="KAA8647750.1"/>
    <property type="molecule type" value="Genomic_DNA"/>
</dbReference>
<keyword evidence="20" id="KW-1185">Reference proteome</keyword>
<dbReference type="GO" id="GO:0045010">
    <property type="term" value="P:actin nucleation"/>
    <property type="evidence" value="ECO:0007669"/>
    <property type="project" value="UniProtKB-ARBA"/>
</dbReference>
<dbReference type="AlphaFoldDB" id="A0A4S3JXL6"/>
<dbReference type="EMBL" id="SOSA01000003">
    <property type="protein sequence ID" value="THD00273.1"/>
    <property type="molecule type" value="Genomic_DNA"/>
</dbReference>
<dbReference type="STRING" id="1220188.A0A4S3JXL6"/>
<feature type="domain" description="F-BAR" evidence="17">
    <location>
        <begin position="8"/>
        <end position="277"/>
    </location>
</feature>
<dbReference type="PROSITE" id="PS50002">
    <property type="entry name" value="SH3"/>
    <property type="match status" value="2"/>
</dbReference>
<dbReference type="FunFam" id="3.30.60.20:FF:000040">
    <property type="entry name" value="Actin polymerization protein Bzz1"/>
    <property type="match status" value="1"/>
</dbReference>
<feature type="compositionally biased region" description="Low complexity" evidence="14">
    <location>
        <begin position="658"/>
        <end position="672"/>
    </location>
</feature>
<gene>
    <name evidence="18" type="ORF">ATNIH1004_006451</name>
    <name evidence="19" type="ORF">EYZ11_000166</name>
</gene>
<dbReference type="InterPro" id="IPR001452">
    <property type="entry name" value="SH3_domain"/>
</dbReference>
<feature type="domain" description="SH3" evidence="15">
    <location>
        <begin position="583"/>
        <end position="643"/>
    </location>
</feature>
<dbReference type="PANTHER" id="PTHR15735">
    <property type="entry name" value="FCH AND DOUBLE SH3 DOMAINS PROTEIN"/>
    <property type="match status" value="1"/>
</dbReference>
<evidence type="ECO:0000256" key="9">
    <source>
        <dbReference type="ARBA" id="ARBA00054085"/>
    </source>
</evidence>
<feature type="region of interest" description="Disordered" evidence="14">
    <location>
        <begin position="643"/>
        <end position="683"/>
    </location>
</feature>
<evidence type="ECO:0000256" key="3">
    <source>
        <dbReference type="ARBA" id="ARBA00022443"/>
    </source>
</evidence>
<evidence type="ECO:0000259" key="16">
    <source>
        <dbReference type="PROSITE" id="PS50081"/>
    </source>
</evidence>
<dbReference type="SUPFAM" id="SSF50044">
    <property type="entry name" value="SH3-domain"/>
    <property type="match status" value="2"/>
</dbReference>
<evidence type="ECO:0000256" key="5">
    <source>
        <dbReference type="ARBA" id="ARBA00022833"/>
    </source>
</evidence>
<dbReference type="SUPFAM" id="SSF103657">
    <property type="entry name" value="BAR/IMD domain-like"/>
    <property type="match status" value="1"/>
</dbReference>
<evidence type="ECO:0000256" key="6">
    <source>
        <dbReference type="ARBA" id="ARBA00023054"/>
    </source>
</evidence>
<dbReference type="RefSeq" id="XP_033427111.1">
    <property type="nucleotide sequence ID" value="XM_033571079.1"/>
</dbReference>
<dbReference type="PRINTS" id="PR00008">
    <property type="entry name" value="DAGPEDOMAIN"/>
</dbReference>
<dbReference type="SMART" id="SM00055">
    <property type="entry name" value="FCH"/>
    <property type="match status" value="1"/>
</dbReference>
<dbReference type="SMART" id="SM00326">
    <property type="entry name" value="SH3"/>
    <property type="match status" value="2"/>
</dbReference>
<keyword evidence="4" id="KW-0479">Metal-binding</keyword>
<evidence type="ECO:0000256" key="1">
    <source>
        <dbReference type="ARBA" id="ARBA00016255"/>
    </source>
</evidence>
<evidence type="ECO:0000256" key="14">
    <source>
        <dbReference type="SAM" id="MobiDB-lite"/>
    </source>
</evidence>
<keyword evidence="5" id="KW-0862">Zinc</keyword>
<dbReference type="SMART" id="SM00109">
    <property type="entry name" value="C1"/>
    <property type="match status" value="1"/>
</dbReference>
<dbReference type="Proteomes" id="UP000308092">
    <property type="component" value="Unassembled WGS sequence"/>
</dbReference>
<dbReference type="Gene3D" id="1.20.1270.60">
    <property type="entry name" value="Arfaptin homology (AH) domain/BAR domain"/>
    <property type="match status" value="1"/>
</dbReference>
<dbReference type="FunFam" id="2.30.30.40:FF:000161">
    <property type="entry name" value="Actin polymerization protein Bzz1"/>
    <property type="match status" value="1"/>
</dbReference>
<feature type="domain" description="SH3" evidence="15">
    <location>
        <begin position="691"/>
        <end position="749"/>
    </location>
</feature>
<dbReference type="PANTHER" id="PTHR15735:SF21">
    <property type="entry name" value="PROTEIN NERVOUS WRECK"/>
    <property type="match status" value="1"/>
</dbReference>
<dbReference type="GO" id="GO:0030833">
    <property type="term" value="P:regulation of actin filament polymerization"/>
    <property type="evidence" value="ECO:0007669"/>
    <property type="project" value="TreeGrafter"/>
</dbReference>
<evidence type="ECO:0000256" key="8">
    <source>
        <dbReference type="ARBA" id="ARBA00030785"/>
    </source>
</evidence>
<dbReference type="InterPro" id="IPR001060">
    <property type="entry name" value="FCH_dom"/>
</dbReference>
<dbReference type="InterPro" id="IPR002219">
    <property type="entry name" value="PKC_DAG/PE"/>
</dbReference>
<evidence type="ECO:0000256" key="4">
    <source>
        <dbReference type="ARBA" id="ARBA00022723"/>
    </source>
</evidence>
<sequence>MATPDATPHFGAELKDAFKPVNNWVFNGISWMDEIQQFYRERSVIEKEYAAKLTALCKKYYDRKAKKISTLSVGDTPSMTPGSLESASLTTWTTQLTAVESHAAERDQFANDLVIQVAEPLKQAAAQYEELRKCHVDFHAKLEKERDSSYSDLKKVKGKYDGSCQEVEAKRKKMESSFDHGKAKAQTAYQQQILEMNNVKNTYLISINVTNKMKERFYHEYVPELLDGLQDLNETRVAKVNTLWSHATQLEKNSLSKSVDHMANLINEIPRNLPHLDSLMFLRHNSTPSQEPPNLGFEPSPIWHDDETLITDDAAKVFLRNLLSKSKTQLRDLHAETEQKRRTVEDAKRIRQAIQQGKDKRNEVEIVRSIFFLQEGLHEADRKRLTAEVETSTIISVVGDLSLGAKNHNFKSQTFKIPTNCDLCGERIWGLSAKGYDCRDCGYTCHSKCQMKVPAECPGEQTKEEKKKLKAERQEQAGATPALDLEPSANPSAAPSLARKDTMNSLSSGYAASANRSSSNAASLPPPTELAAPSAPAPIPSAPTSAAPTPAQESKPAPARRNRILAPPPAQYISPPPEPTPKPSEPRGKMLYAYQAGGADEVTVQEGDDVVVVEPDDGSGWMRVRAGTLEGLVPASYVEPAPAPSPASVSPGFTDRPGSTYSSSSASLAGSAAGTGGKRIGPAVAPRRGAKKLQYVEAMYDYEARSDMEWSMMEGDRFVLVNRDGGDGWADVERGGVTKSVPANYIQEV</sequence>
<evidence type="ECO:0000256" key="7">
    <source>
        <dbReference type="ARBA" id="ARBA00029697"/>
    </source>
</evidence>
<dbReference type="Pfam" id="PF00130">
    <property type="entry name" value="C1_1"/>
    <property type="match status" value="1"/>
</dbReference>
<reference evidence="19 20" key="1">
    <citation type="submission" date="2019-03" db="EMBL/GenBank/DDBJ databases">
        <title>The genome sequence of a newly discovered highly antifungal drug resistant Aspergillus species, Aspergillus tanneri NIH 1004.</title>
        <authorList>
            <person name="Mounaud S."/>
            <person name="Singh I."/>
            <person name="Joardar V."/>
            <person name="Pakala S."/>
            <person name="Pakala S."/>
            <person name="Venepally P."/>
            <person name="Hoover J."/>
            <person name="Nierman W."/>
            <person name="Chung J."/>
            <person name="Losada L."/>
        </authorList>
    </citation>
    <scope>NUCLEOTIDE SEQUENCE [LARGE SCALE GENOMIC DNA]</scope>
    <source>
        <strain evidence="19 20">NIH1004</strain>
    </source>
</reference>
<feature type="compositionally biased region" description="Low complexity" evidence="14">
    <location>
        <begin position="487"/>
        <end position="496"/>
    </location>
</feature>
<evidence type="ECO:0000313" key="18">
    <source>
        <dbReference type="EMBL" id="KAA8647750.1"/>
    </source>
</evidence>
<dbReference type="PROSITE" id="PS51741">
    <property type="entry name" value="F_BAR"/>
    <property type="match status" value="1"/>
</dbReference>
<evidence type="ECO:0000256" key="10">
    <source>
        <dbReference type="ARBA" id="ARBA00061387"/>
    </source>
</evidence>
<dbReference type="GO" id="GO:0030864">
    <property type="term" value="C:cortical actin cytoskeleton"/>
    <property type="evidence" value="ECO:0007669"/>
    <property type="project" value="UniProtKB-ARBA"/>
</dbReference>
<name>A0A4S3JXL6_9EURO</name>
<evidence type="ECO:0000259" key="15">
    <source>
        <dbReference type="PROSITE" id="PS50002"/>
    </source>
</evidence>
<dbReference type="GeneID" id="54329153"/>
<dbReference type="InterPro" id="IPR020454">
    <property type="entry name" value="DAG/PE-bd"/>
</dbReference>
<dbReference type="CDD" id="cd20824">
    <property type="entry name" value="C1_SpBZZ1-like"/>
    <property type="match status" value="1"/>
</dbReference>
<feature type="compositionally biased region" description="Pro residues" evidence="14">
    <location>
        <begin position="566"/>
        <end position="583"/>
    </location>
</feature>
<evidence type="ECO:0000256" key="13">
    <source>
        <dbReference type="PROSITE-ProRule" id="PRU01077"/>
    </source>
</evidence>
<comment type="function">
    <text evidence="9">Plays a role in endocytosis and trafficking to the vacuole. Functions with type I myosins to restore polarity of the actin cytoskeleton after NaCl stress.</text>
</comment>
<dbReference type="VEuPathDB" id="FungiDB:EYZ11_000166"/>
<dbReference type="InterPro" id="IPR027267">
    <property type="entry name" value="AH/BAR_dom_sf"/>
</dbReference>